<dbReference type="Pfam" id="PF00534">
    <property type="entry name" value="Glycos_transf_1"/>
    <property type="match status" value="1"/>
</dbReference>
<dbReference type="OrthoDB" id="9815550at2"/>
<dbReference type="Proteomes" id="UP000256304">
    <property type="component" value="Unassembled WGS sequence"/>
</dbReference>
<reference evidence="3 4" key="1">
    <citation type="submission" date="2018-08" db="EMBL/GenBank/DDBJ databases">
        <title>Genomic Encyclopedia of Type Strains, Phase III (KMG-III): the genomes of soil and plant-associated and newly described type strains.</title>
        <authorList>
            <person name="Whitman W."/>
        </authorList>
    </citation>
    <scope>NUCLEOTIDE SEQUENCE [LARGE SCALE GENOMIC DNA]</scope>
    <source>
        <strain evidence="3 4">CGMCC 1.10966</strain>
    </source>
</reference>
<evidence type="ECO:0000313" key="3">
    <source>
        <dbReference type="EMBL" id="REE93154.1"/>
    </source>
</evidence>
<keyword evidence="3" id="KW-0808">Transferase</keyword>
<dbReference type="CDD" id="cd03801">
    <property type="entry name" value="GT4_PimA-like"/>
    <property type="match status" value="1"/>
</dbReference>
<accession>A0A3D9SNN8</accession>
<comment type="caution">
    <text evidence="3">The sequence shown here is derived from an EMBL/GenBank/DDBJ whole genome shotgun (WGS) entry which is preliminary data.</text>
</comment>
<dbReference type="SUPFAM" id="SSF53756">
    <property type="entry name" value="UDP-Glycosyltransferase/glycogen phosphorylase"/>
    <property type="match status" value="1"/>
</dbReference>
<keyword evidence="4" id="KW-1185">Reference proteome</keyword>
<name>A0A3D9SNN8_9BACL</name>
<dbReference type="EMBL" id="QTTN01000002">
    <property type="protein sequence ID" value="REE93154.1"/>
    <property type="molecule type" value="Genomic_DNA"/>
</dbReference>
<sequence>MRILLATYWGLPSVGGLEKYVLQLKRGLEARGHEVDIFCRMPDESGFQLLNKGWVLAKSFIQPLISAKADTYFANHLPGLDHEVKSMEIDKYCYEAAAAYFMPANYDVIHTQDVISARAFARIRSAHTALVSTIHGCLSTESLARHQADGITHDAFSKTPLWYYYGLIEHIGVMQNHETITPTEWLKAIMSRDFRVPDDRMTTVPNGMDIGDFLLKMNEPILTPDAGGKKVILCSARFDPVKGHFHLLRALVRLKQARNDWVCWLAGNGQLEGRMREQAAAYGLQNEVVFLGNRQDIPALLNKSDIFVLPSLQDNHPYAIMEAQVAGKALVVSGAGGIPEMVEHEKTGLIFPAGNEQDLYGHLLSVLSEDDLRRRLGEQSKAFGFQRWSLPAMTERILAIYERALQKRWR</sequence>
<gene>
    <name evidence="3" type="ORF">A8990_102241</name>
</gene>
<dbReference type="AlphaFoldDB" id="A0A3D9SNN8"/>
<evidence type="ECO:0000313" key="4">
    <source>
        <dbReference type="Proteomes" id="UP000256304"/>
    </source>
</evidence>
<dbReference type="RefSeq" id="WP_116187601.1">
    <property type="nucleotide sequence ID" value="NZ_QTTN01000002.1"/>
</dbReference>
<proteinExistence type="predicted"/>
<feature type="domain" description="Glycosyl transferase family 1" evidence="1">
    <location>
        <begin position="227"/>
        <end position="381"/>
    </location>
</feature>
<evidence type="ECO:0000259" key="1">
    <source>
        <dbReference type="Pfam" id="PF00534"/>
    </source>
</evidence>
<feature type="domain" description="Glycosyltransferase subfamily 4-like N-terminal" evidence="2">
    <location>
        <begin position="14"/>
        <end position="210"/>
    </location>
</feature>
<dbReference type="PANTHER" id="PTHR12526">
    <property type="entry name" value="GLYCOSYLTRANSFERASE"/>
    <property type="match status" value="1"/>
</dbReference>
<protein>
    <submittedName>
        <fullName evidence="3">Glycosyltransferase involved in cell wall biosynthesis</fullName>
    </submittedName>
</protein>
<dbReference type="Gene3D" id="3.40.50.2000">
    <property type="entry name" value="Glycogen Phosphorylase B"/>
    <property type="match status" value="2"/>
</dbReference>
<evidence type="ECO:0000259" key="2">
    <source>
        <dbReference type="Pfam" id="PF13439"/>
    </source>
</evidence>
<dbReference type="GO" id="GO:0016757">
    <property type="term" value="F:glycosyltransferase activity"/>
    <property type="evidence" value="ECO:0007669"/>
    <property type="project" value="InterPro"/>
</dbReference>
<organism evidence="3 4">
    <name type="scientific">Paenibacillus taihuensis</name>
    <dbReference type="NCBI Taxonomy" id="1156355"/>
    <lineage>
        <taxon>Bacteria</taxon>
        <taxon>Bacillati</taxon>
        <taxon>Bacillota</taxon>
        <taxon>Bacilli</taxon>
        <taxon>Bacillales</taxon>
        <taxon>Paenibacillaceae</taxon>
        <taxon>Paenibacillus</taxon>
    </lineage>
</organism>
<dbReference type="InterPro" id="IPR028098">
    <property type="entry name" value="Glyco_trans_4-like_N"/>
</dbReference>
<dbReference type="Pfam" id="PF13439">
    <property type="entry name" value="Glyco_transf_4"/>
    <property type="match status" value="1"/>
</dbReference>
<dbReference type="InterPro" id="IPR001296">
    <property type="entry name" value="Glyco_trans_1"/>
</dbReference>